<reference evidence="1 2" key="1">
    <citation type="submission" date="2014-04" db="EMBL/GenBank/DDBJ databases">
        <authorList>
            <consortium name="DOE Joint Genome Institute"/>
            <person name="Kuo A."/>
            <person name="Zuccaro A."/>
            <person name="Kohler A."/>
            <person name="Nagy L.G."/>
            <person name="Floudas D."/>
            <person name="Copeland A."/>
            <person name="Barry K.W."/>
            <person name="Cichocki N."/>
            <person name="Veneault-Fourrey C."/>
            <person name="LaButti K."/>
            <person name="Lindquist E.A."/>
            <person name="Lipzen A."/>
            <person name="Lundell T."/>
            <person name="Morin E."/>
            <person name="Murat C."/>
            <person name="Sun H."/>
            <person name="Tunlid A."/>
            <person name="Henrissat B."/>
            <person name="Grigoriev I.V."/>
            <person name="Hibbett D.S."/>
            <person name="Martin F."/>
            <person name="Nordberg H.P."/>
            <person name="Cantor M.N."/>
            <person name="Hua S.X."/>
        </authorList>
    </citation>
    <scope>NUCLEOTIDE SEQUENCE [LARGE SCALE GENOMIC DNA]</scope>
    <source>
        <strain evidence="1 2">MAFF 305830</strain>
    </source>
</reference>
<organism evidence="1 2">
    <name type="scientific">Serendipita vermifera MAFF 305830</name>
    <dbReference type="NCBI Taxonomy" id="933852"/>
    <lineage>
        <taxon>Eukaryota</taxon>
        <taxon>Fungi</taxon>
        <taxon>Dikarya</taxon>
        <taxon>Basidiomycota</taxon>
        <taxon>Agaricomycotina</taxon>
        <taxon>Agaricomycetes</taxon>
        <taxon>Sebacinales</taxon>
        <taxon>Serendipitaceae</taxon>
        <taxon>Serendipita</taxon>
    </lineage>
</organism>
<reference evidence="2" key="2">
    <citation type="submission" date="2015-01" db="EMBL/GenBank/DDBJ databases">
        <title>Evolutionary Origins and Diversification of the Mycorrhizal Mutualists.</title>
        <authorList>
            <consortium name="DOE Joint Genome Institute"/>
            <consortium name="Mycorrhizal Genomics Consortium"/>
            <person name="Kohler A."/>
            <person name="Kuo A."/>
            <person name="Nagy L.G."/>
            <person name="Floudas D."/>
            <person name="Copeland A."/>
            <person name="Barry K.W."/>
            <person name="Cichocki N."/>
            <person name="Veneault-Fourrey C."/>
            <person name="LaButti K."/>
            <person name="Lindquist E.A."/>
            <person name="Lipzen A."/>
            <person name="Lundell T."/>
            <person name="Morin E."/>
            <person name="Murat C."/>
            <person name="Riley R."/>
            <person name="Ohm R."/>
            <person name="Sun H."/>
            <person name="Tunlid A."/>
            <person name="Henrissat B."/>
            <person name="Grigoriev I.V."/>
            <person name="Hibbett D.S."/>
            <person name="Martin F."/>
        </authorList>
    </citation>
    <scope>NUCLEOTIDE SEQUENCE [LARGE SCALE GENOMIC DNA]</scope>
    <source>
        <strain evidence="2">MAFF 305830</strain>
    </source>
</reference>
<evidence type="ECO:0000313" key="2">
    <source>
        <dbReference type="Proteomes" id="UP000054097"/>
    </source>
</evidence>
<evidence type="ECO:0000313" key="1">
    <source>
        <dbReference type="EMBL" id="KIM29894.1"/>
    </source>
</evidence>
<name>A0A0C3BCN8_SERVB</name>
<sequence length="108" mass="12211">MALLDFDEAHPESIGGLKIGAWNWNFLEDGYDERSNAAFFTGFDIDNCLRLVSLLAGKWFGSDFGFDPIDSRNSVKDALRNEGWKMAGYLTQLDKSGRICHQCRNVSR</sequence>
<dbReference type="EMBL" id="KN824286">
    <property type="protein sequence ID" value="KIM29894.1"/>
    <property type="molecule type" value="Genomic_DNA"/>
</dbReference>
<accession>A0A0C3BCN8</accession>
<dbReference type="AlphaFoldDB" id="A0A0C3BCN8"/>
<gene>
    <name evidence="1" type="ORF">M408DRAFT_7829</name>
</gene>
<dbReference type="HOGENOM" id="CLU_2198602_0_0_1"/>
<protein>
    <submittedName>
        <fullName evidence="1">Uncharacterized protein</fullName>
    </submittedName>
</protein>
<keyword evidence="2" id="KW-1185">Reference proteome</keyword>
<dbReference type="Proteomes" id="UP000054097">
    <property type="component" value="Unassembled WGS sequence"/>
</dbReference>
<proteinExistence type="predicted"/>